<organism evidence="3 4">
    <name type="scientific">Liparis tanakae</name>
    <name type="common">Tanaka's snailfish</name>
    <dbReference type="NCBI Taxonomy" id="230148"/>
    <lineage>
        <taxon>Eukaryota</taxon>
        <taxon>Metazoa</taxon>
        <taxon>Chordata</taxon>
        <taxon>Craniata</taxon>
        <taxon>Vertebrata</taxon>
        <taxon>Euteleostomi</taxon>
        <taxon>Actinopterygii</taxon>
        <taxon>Neopterygii</taxon>
        <taxon>Teleostei</taxon>
        <taxon>Neoteleostei</taxon>
        <taxon>Acanthomorphata</taxon>
        <taxon>Eupercaria</taxon>
        <taxon>Perciformes</taxon>
        <taxon>Cottioidei</taxon>
        <taxon>Cottales</taxon>
        <taxon>Liparidae</taxon>
        <taxon>Liparis</taxon>
    </lineage>
</organism>
<dbReference type="GO" id="GO:0005879">
    <property type="term" value="C:axonemal microtubule"/>
    <property type="evidence" value="ECO:0007669"/>
    <property type="project" value="TreeGrafter"/>
</dbReference>
<keyword evidence="4" id="KW-1185">Reference proteome</keyword>
<dbReference type="EMBL" id="SRLO01018498">
    <property type="protein sequence ID" value="TNN23432.1"/>
    <property type="molecule type" value="Genomic_DNA"/>
</dbReference>
<dbReference type="AlphaFoldDB" id="A0A4Z2E509"/>
<keyword evidence="1" id="KW-0175">Coiled coil</keyword>
<sequence>MDEDSKTVERGQSTWEKSIIQDQERRLQTQLGRNALGGQHLLQMKENELQKAQQERQSKTDMEVFVLVKIQEKQKKEKAEKNAEALQSISDHRLKMIQEREQREEAKHQRNAALLQDQKDADRSFLEDKELKAQRIRKEKLQFINLNDSLQAEILQIQQTPMRKDPVKLLNKGHKDIVHLCPTPPPAELKKDSQRTSWVRKLISSPEAVSVNHRLESCHLNSENRVLAELRTCKKQTAEAEEDGKIVKEGQSELEKIIRQDQERDCQTKLCRNALAKQHLLQIKEKKLQKAKEEQNQHKKDMEMAKKLNGLHTLELIQQEDQHTLLKQVEHKRRVEDISRKNSDREKKTEILRTEKERTKLACIEMEGKLLQRKADATVRYSRHSLTSLTVEHLAFLKKEQAAATAERDEKNVVNGLAKRQAQQEKQQKEKAEKNAEALRSISDHRLKMRQEREQREEAQRQSNAAWLQDQKDADRSFLEEKELKAQRIRKEKVQLNNFNNSLHTFTKLPPPPNKQAVQKPWISTCRVTSHLLSTSFLPRLFI</sequence>
<protein>
    <submittedName>
        <fullName evidence="3">Uncharacterized protein</fullName>
    </submittedName>
</protein>
<reference evidence="3 4" key="1">
    <citation type="submission" date="2019-03" db="EMBL/GenBank/DDBJ databases">
        <title>First draft genome of Liparis tanakae, snailfish: a comprehensive survey of snailfish specific genes.</title>
        <authorList>
            <person name="Kim W."/>
            <person name="Song I."/>
            <person name="Jeong J.-H."/>
            <person name="Kim D."/>
            <person name="Kim S."/>
            <person name="Ryu S."/>
            <person name="Song J.Y."/>
            <person name="Lee S.K."/>
        </authorList>
    </citation>
    <scope>NUCLEOTIDE SEQUENCE [LARGE SCALE GENOMIC DNA]</scope>
    <source>
        <tissue evidence="3">Muscle</tissue>
    </source>
</reference>
<feature type="compositionally biased region" description="Basic and acidic residues" evidence="2">
    <location>
        <begin position="422"/>
        <end position="460"/>
    </location>
</feature>
<dbReference type="OrthoDB" id="8963761at2759"/>
<gene>
    <name evidence="3" type="ORF">EYF80_066447</name>
</gene>
<evidence type="ECO:0000313" key="4">
    <source>
        <dbReference type="Proteomes" id="UP000314294"/>
    </source>
</evidence>
<feature type="region of interest" description="Disordered" evidence="2">
    <location>
        <begin position="1"/>
        <end position="20"/>
    </location>
</feature>
<dbReference type="PANTHER" id="PTHR28663">
    <property type="entry name" value="COILED-COIL DOMAIN-CONTAINING PROTEIN 173"/>
    <property type="match status" value="1"/>
</dbReference>
<evidence type="ECO:0000256" key="1">
    <source>
        <dbReference type="SAM" id="Coils"/>
    </source>
</evidence>
<accession>A0A4Z2E509</accession>
<feature type="coiled-coil region" evidence="1">
    <location>
        <begin position="42"/>
        <end position="118"/>
    </location>
</feature>
<dbReference type="InterPro" id="IPR039986">
    <property type="entry name" value="CFAP210"/>
</dbReference>
<dbReference type="Proteomes" id="UP000314294">
    <property type="component" value="Unassembled WGS sequence"/>
</dbReference>
<feature type="coiled-coil region" evidence="1">
    <location>
        <begin position="274"/>
        <end position="308"/>
    </location>
</feature>
<feature type="region of interest" description="Disordered" evidence="2">
    <location>
        <begin position="418"/>
        <end position="472"/>
    </location>
</feature>
<name>A0A4Z2E509_9TELE</name>
<comment type="caution">
    <text evidence="3">The sequence shown here is derived from an EMBL/GenBank/DDBJ whole genome shotgun (WGS) entry which is preliminary data.</text>
</comment>
<evidence type="ECO:0000313" key="3">
    <source>
        <dbReference type="EMBL" id="TNN23432.1"/>
    </source>
</evidence>
<proteinExistence type="predicted"/>
<evidence type="ECO:0000256" key="2">
    <source>
        <dbReference type="SAM" id="MobiDB-lite"/>
    </source>
</evidence>
<dbReference type="PANTHER" id="PTHR28663:SF1">
    <property type="entry name" value="CILIA- AND FLAGELLA- ASSOCIATED PROTEIN 210"/>
    <property type="match status" value="1"/>
</dbReference>